<dbReference type="Gene3D" id="3.40.718.10">
    <property type="entry name" value="Isopropylmalate Dehydrogenase"/>
    <property type="match status" value="1"/>
</dbReference>
<dbReference type="GO" id="GO:0050570">
    <property type="term" value="F:4-hydroxythreonine-4-phosphate dehydrogenase activity"/>
    <property type="evidence" value="ECO:0007669"/>
    <property type="project" value="UniProtKB-EC"/>
</dbReference>
<dbReference type="GO" id="GO:0051287">
    <property type="term" value="F:NAD binding"/>
    <property type="evidence" value="ECO:0007669"/>
    <property type="project" value="InterPro"/>
</dbReference>
<keyword evidence="1" id="KW-0479">Metal-binding</keyword>
<name>A0A662DJF3_UNCAE</name>
<reference evidence="4 5" key="1">
    <citation type="submission" date="2018-06" db="EMBL/GenBank/DDBJ databases">
        <title>Extensive metabolic versatility and redundancy in microbially diverse, dynamic hydrothermal sediments.</title>
        <authorList>
            <person name="Dombrowski N."/>
            <person name="Teske A."/>
            <person name="Baker B.J."/>
        </authorList>
    </citation>
    <scope>NUCLEOTIDE SEQUENCE [LARGE SCALE GENOMIC DNA]</scope>
    <source>
        <strain evidence="4">B19_G9</strain>
    </source>
</reference>
<dbReference type="GO" id="GO:0046872">
    <property type="term" value="F:metal ion binding"/>
    <property type="evidence" value="ECO:0007669"/>
    <property type="project" value="UniProtKB-KW"/>
</dbReference>
<evidence type="ECO:0000256" key="1">
    <source>
        <dbReference type="ARBA" id="ARBA00022723"/>
    </source>
</evidence>
<evidence type="ECO:0000256" key="2">
    <source>
        <dbReference type="ARBA" id="ARBA00023002"/>
    </source>
</evidence>
<gene>
    <name evidence="4" type="primary">pdxA</name>
    <name evidence="4" type="ORF">DRI96_01135</name>
</gene>
<dbReference type="SUPFAM" id="SSF53659">
    <property type="entry name" value="Isocitrate/Isopropylmalate dehydrogenase-like"/>
    <property type="match status" value="1"/>
</dbReference>
<proteinExistence type="predicted"/>
<evidence type="ECO:0000256" key="3">
    <source>
        <dbReference type="ARBA" id="ARBA00023027"/>
    </source>
</evidence>
<dbReference type="EC" id="1.1.1.262" evidence="4"/>
<dbReference type="Pfam" id="PF04166">
    <property type="entry name" value="PdxA"/>
    <property type="match status" value="1"/>
</dbReference>
<dbReference type="InterPro" id="IPR005255">
    <property type="entry name" value="PdxA_fam"/>
</dbReference>
<dbReference type="PANTHER" id="PTHR30004">
    <property type="entry name" value="4-HYDROXYTHREONINE-4-PHOSPHATE DEHYDROGENASE"/>
    <property type="match status" value="1"/>
</dbReference>
<sequence>MKDKLPLIGITMGDPAGIGPEIAVKALNKPEIYQICRPLVVGDAKVIREACKIARVNLEINPVKDVKEGRYSYGVMDVYDMDNVDIKKLAYKKISKMGGKASLDYINKVIDLAMVKRIDATVTGPIHKEAINLAGCPYAGHTEIYASRTGAKDYAMMLVDGKFRVVHVTTHVALREVPYLIKKDRVLKVIELANQAMKDLDIENPKIIVSGLNPHASDGGLFGDEEEKEIAPAVRQAKKEGINVEGPVPPDTAFAWLKSGEYDVAIAMYHDQGHIPLKLLSFHWDVKLGEWKSINGVNVTLGLPIIRTSVDHGVAYDKAGEGRASPDSLIQAIKLAAKLACKKR</sequence>
<dbReference type="AlphaFoldDB" id="A0A662DJF3"/>
<dbReference type="PANTHER" id="PTHR30004:SF6">
    <property type="entry name" value="D-THREONATE 4-PHOSPHATE DEHYDROGENASE"/>
    <property type="match status" value="1"/>
</dbReference>
<dbReference type="NCBIfam" id="TIGR00557">
    <property type="entry name" value="pdxA"/>
    <property type="match status" value="1"/>
</dbReference>
<keyword evidence="3" id="KW-0520">NAD</keyword>
<protein>
    <submittedName>
        <fullName evidence="4">4-hydroxythreonine-4-phosphate dehydrogenase PdxA</fullName>
        <ecNumber evidence="4">1.1.1.262</ecNumber>
    </submittedName>
</protein>
<keyword evidence="2 4" id="KW-0560">Oxidoreductase</keyword>
<dbReference type="EMBL" id="QMQB01000028">
    <property type="protein sequence ID" value="RLE14647.1"/>
    <property type="molecule type" value="Genomic_DNA"/>
</dbReference>
<comment type="caution">
    <text evidence="4">The sequence shown here is derived from an EMBL/GenBank/DDBJ whole genome shotgun (WGS) entry which is preliminary data.</text>
</comment>
<evidence type="ECO:0000313" key="4">
    <source>
        <dbReference type="EMBL" id="RLE14647.1"/>
    </source>
</evidence>
<organism evidence="4 5">
    <name type="scientific">Aerophobetes bacterium</name>
    <dbReference type="NCBI Taxonomy" id="2030807"/>
    <lineage>
        <taxon>Bacteria</taxon>
        <taxon>Candidatus Aerophobota</taxon>
    </lineage>
</organism>
<accession>A0A662DJF3</accession>
<evidence type="ECO:0000313" key="5">
    <source>
        <dbReference type="Proteomes" id="UP000267654"/>
    </source>
</evidence>
<dbReference type="Proteomes" id="UP000267654">
    <property type="component" value="Unassembled WGS sequence"/>
</dbReference>